<dbReference type="GO" id="GO:0000162">
    <property type="term" value="P:L-tryptophan biosynthetic process"/>
    <property type="evidence" value="ECO:0007669"/>
    <property type="project" value="UniProtKB-KW"/>
</dbReference>
<dbReference type="Proteomes" id="UP001295423">
    <property type="component" value="Unassembled WGS sequence"/>
</dbReference>
<keyword evidence="8" id="KW-0456">Lyase</keyword>
<comment type="pathway">
    <text evidence="2">Amino-acid biosynthesis; L-tryptophan biosynthesis; L-tryptophan from chorismate: step 4/5.</text>
</comment>
<keyword evidence="12" id="KW-1185">Reference proteome</keyword>
<gene>
    <name evidence="11" type="ORF">CYCCA115_LOCUS13634</name>
</gene>
<feature type="signal peptide" evidence="9">
    <location>
        <begin position="1"/>
        <end position="20"/>
    </location>
</feature>
<dbReference type="FunFam" id="3.20.20.70:FF:000503">
    <property type="entry name" value="Indole-3-glycerol-phosphate synthase"/>
    <property type="match status" value="1"/>
</dbReference>
<keyword evidence="6" id="KW-0822">Tryptophan biosynthesis</keyword>
<dbReference type="InterPro" id="IPR045186">
    <property type="entry name" value="Indole-3-glycerol_P_synth"/>
</dbReference>
<dbReference type="GO" id="GO:0004640">
    <property type="term" value="F:phosphoribosylanthranilate isomerase activity"/>
    <property type="evidence" value="ECO:0007669"/>
    <property type="project" value="TreeGrafter"/>
</dbReference>
<evidence type="ECO:0000313" key="12">
    <source>
        <dbReference type="Proteomes" id="UP001295423"/>
    </source>
</evidence>
<evidence type="ECO:0000256" key="2">
    <source>
        <dbReference type="ARBA" id="ARBA00004696"/>
    </source>
</evidence>
<keyword evidence="4" id="KW-0028">Amino-acid biosynthesis</keyword>
<dbReference type="AlphaFoldDB" id="A0AAD2FTN2"/>
<protein>
    <recommendedName>
        <fullName evidence="3">indole-3-glycerol-phosphate synthase</fullName>
        <ecNumber evidence="3">4.1.1.48</ecNumber>
    </recommendedName>
</protein>
<evidence type="ECO:0000313" key="11">
    <source>
        <dbReference type="EMBL" id="CAJ1952610.1"/>
    </source>
</evidence>
<dbReference type="EMBL" id="CAKOGP040001808">
    <property type="protein sequence ID" value="CAJ1952610.1"/>
    <property type="molecule type" value="Genomic_DNA"/>
</dbReference>
<dbReference type="InterPro" id="IPR013785">
    <property type="entry name" value="Aldolase_TIM"/>
</dbReference>
<comment type="catalytic activity">
    <reaction evidence="1">
        <text>1-(2-carboxyphenylamino)-1-deoxy-D-ribulose 5-phosphate + H(+) = (1S,2R)-1-C-(indol-3-yl)glycerol 3-phosphate + CO2 + H2O</text>
        <dbReference type="Rhea" id="RHEA:23476"/>
        <dbReference type="ChEBI" id="CHEBI:15377"/>
        <dbReference type="ChEBI" id="CHEBI:15378"/>
        <dbReference type="ChEBI" id="CHEBI:16526"/>
        <dbReference type="ChEBI" id="CHEBI:58613"/>
        <dbReference type="ChEBI" id="CHEBI:58866"/>
        <dbReference type="EC" id="4.1.1.48"/>
    </reaction>
</comment>
<dbReference type="InterPro" id="IPR011060">
    <property type="entry name" value="RibuloseP-bd_barrel"/>
</dbReference>
<evidence type="ECO:0000256" key="8">
    <source>
        <dbReference type="ARBA" id="ARBA00023239"/>
    </source>
</evidence>
<dbReference type="SUPFAM" id="SSF51366">
    <property type="entry name" value="Ribulose-phoshate binding barrel"/>
    <property type="match status" value="1"/>
</dbReference>
<feature type="domain" description="Indole-3-glycerol phosphate synthase" evidence="10">
    <location>
        <begin position="63"/>
        <end position="308"/>
    </location>
</feature>
<organism evidence="11 12">
    <name type="scientific">Cylindrotheca closterium</name>
    <dbReference type="NCBI Taxonomy" id="2856"/>
    <lineage>
        <taxon>Eukaryota</taxon>
        <taxon>Sar</taxon>
        <taxon>Stramenopiles</taxon>
        <taxon>Ochrophyta</taxon>
        <taxon>Bacillariophyta</taxon>
        <taxon>Bacillariophyceae</taxon>
        <taxon>Bacillariophycidae</taxon>
        <taxon>Bacillariales</taxon>
        <taxon>Bacillariaceae</taxon>
        <taxon>Cylindrotheca</taxon>
    </lineage>
</organism>
<accession>A0AAD2FTN2</accession>
<reference evidence="11" key="1">
    <citation type="submission" date="2023-08" db="EMBL/GenBank/DDBJ databases">
        <authorList>
            <person name="Audoor S."/>
            <person name="Bilcke G."/>
        </authorList>
    </citation>
    <scope>NUCLEOTIDE SEQUENCE</scope>
</reference>
<proteinExistence type="predicted"/>
<name>A0AAD2FTN2_9STRA</name>
<dbReference type="PANTHER" id="PTHR22854:SF2">
    <property type="entry name" value="INDOLE-3-GLYCEROL-PHOSPHATE SYNTHASE"/>
    <property type="match status" value="1"/>
</dbReference>
<keyword evidence="5" id="KW-0210">Decarboxylase</keyword>
<sequence length="354" mass="38314">MMPRILTIAVIAAGLSPTEGFTLNSQIHSPRLHDSSLQAIGALAKKAKEATLRQYIADGIDKDVMEKYDTIKEAFEKEDEADDTKMGPLQERLTKRKGTVTVIAEYKRKLADSGYINDVFEPAIMSGEFREFGASGIAVMADERMGGCTYDDLGIFVEDQRRSRNSVPGPVTIINSDLIIDELQIAQSASCGVGAVVLILGIIGTEDTAKLLKAAKSVGLEVIVAVNTHEEAQKAVNIGAKMISVVNVEGVDEKQRVIENLCVPEGRTVTTIANILHRGNKGLEEVEEAWACRDKGFNCVWVSDALYKAGNSAVEHPGALIKSMTSKSSLRWASPMARSGRGEGAREYLGDILM</sequence>
<dbReference type="InterPro" id="IPR013798">
    <property type="entry name" value="Indole-3-glycerol_P_synth_dom"/>
</dbReference>
<keyword evidence="7" id="KW-0057">Aromatic amino acid biosynthesis</keyword>
<evidence type="ECO:0000256" key="1">
    <source>
        <dbReference type="ARBA" id="ARBA00001633"/>
    </source>
</evidence>
<dbReference type="GO" id="GO:0004425">
    <property type="term" value="F:indole-3-glycerol-phosphate synthase activity"/>
    <property type="evidence" value="ECO:0007669"/>
    <property type="project" value="UniProtKB-EC"/>
</dbReference>
<evidence type="ECO:0000256" key="3">
    <source>
        <dbReference type="ARBA" id="ARBA00012362"/>
    </source>
</evidence>
<evidence type="ECO:0000256" key="9">
    <source>
        <dbReference type="SAM" id="SignalP"/>
    </source>
</evidence>
<dbReference type="EC" id="4.1.1.48" evidence="3"/>
<dbReference type="Pfam" id="PF00218">
    <property type="entry name" value="IGPS"/>
    <property type="match status" value="1"/>
</dbReference>
<evidence type="ECO:0000259" key="10">
    <source>
        <dbReference type="Pfam" id="PF00218"/>
    </source>
</evidence>
<feature type="chain" id="PRO_5042087989" description="indole-3-glycerol-phosphate synthase" evidence="9">
    <location>
        <begin position="21"/>
        <end position="354"/>
    </location>
</feature>
<evidence type="ECO:0000256" key="7">
    <source>
        <dbReference type="ARBA" id="ARBA00023141"/>
    </source>
</evidence>
<dbReference type="Gene3D" id="3.20.20.70">
    <property type="entry name" value="Aldolase class I"/>
    <property type="match status" value="1"/>
</dbReference>
<evidence type="ECO:0000256" key="4">
    <source>
        <dbReference type="ARBA" id="ARBA00022605"/>
    </source>
</evidence>
<dbReference type="PANTHER" id="PTHR22854">
    <property type="entry name" value="TRYPTOPHAN BIOSYNTHESIS PROTEIN"/>
    <property type="match status" value="1"/>
</dbReference>
<evidence type="ECO:0000256" key="5">
    <source>
        <dbReference type="ARBA" id="ARBA00022793"/>
    </source>
</evidence>
<evidence type="ECO:0000256" key="6">
    <source>
        <dbReference type="ARBA" id="ARBA00022822"/>
    </source>
</evidence>
<keyword evidence="9" id="KW-0732">Signal</keyword>
<comment type="caution">
    <text evidence="11">The sequence shown here is derived from an EMBL/GenBank/DDBJ whole genome shotgun (WGS) entry which is preliminary data.</text>
</comment>